<evidence type="ECO:0000256" key="1">
    <source>
        <dbReference type="ARBA" id="ARBA00003843"/>
    </source>
</evidence>
<dbReference type="PROSITE" id="PS51450">
    <property type="entry name" value="LRR"/>
    <property type="match status" value="3"/>
</dbReference>
<protein>
    <recommendedName>
        <fullName evidence="8">Dynein axonemal assembly factor 1 homolog</fullName>
    </recommendedName>
    <alternativeName>
        <fullName evidence="10">Defective transmitter-recycling protein</fullName>
    </alternativeName>
    <alternativeName>
        <fullName evidence="9">Leucine-rich repeat-containing protein 50 homolog</fullName>
    </alternativeName>
</protein>
<dbReference type="InterPro" id="IPR001611">
    <property type="entry name" value="Leu-rich_rpt"/>
</dbReference>
<feature type="compositionally biased region" description="Acidic residues" evidence="12">
    <location>
        <begin position="1046"/>
        <end position="1067"/>
    </location>
</feature>
<feature type="compositionally biased region" description="Polar residues" evidence="12">
    <location>
        <begin position="1606"/>
        <end position="1615"/>
    </location>
</feature>
<dbReference type="Pfam" id="PF14580">
    <property type="entry name" value="LRR_9"/>
    <property type="match status" value="1"/>
</dbReference>
<dbReference type="GO" id="GO:0005930">
    <property type="term" value="C:axoneme"/>
    <property type="evidence" value="ECO:0007669"/>
    <property type="project" value="TreeGrafter"/>
</dbReference>
<dbReference type="InterPro" id="IPR032675">
    <property type="entry name" value="LRR_dom_sf"/>
</dbReference>
<proteinExistence type="inferred from homology"/>
<dbReference type="RefSeq" id="XP_030376809.1">
    <property type="nucleotide sequence ID" value="XM_030520949.1"/>
</dbReference>
<evidence type="ECO:0000256" key="10">
    <source>
        <dbReference type="ARBA" id="ARBA00031862"/>
    </source>
</evidence>
<keyword evidence="6" id="KW-0969">Cilium</keyword>
<evidence type="ECO:0000256" key="11">
    <source>
        <dbReference type="SAM" id="Coils"/>
    </source>
</evidence>
<gene>
    <name evidence="14" type="primary">LOC115625778</name>
</gene>
<feature type="compositionally biased region" description="Acidic residues" evidence="12">
    <location>
        <begin position="1258"/>
        <end position="1277"/>
    </location>
</feature>
<keyword evidence="11" id="KW-0175">Coiled coil</keyword>
<dbReference type="PANTHER" id="PTHR45973">
    <property type="entry name" value="PROTEIN PHOSPHATASE 1 REGULATORY SUBUNIT SDS22-RELATED"/>
    <property type="match status" value="1"/>
</dbReference>
<accession>A0A6J2TL95</accession>
<dbReference type="InterPro" id="IPR050576">
    <property type="entry name" value="Cilia_flagella_integrity"/>
</dbReference>
<dbReference type="FunFam" id="3.80.10.10:FF:000331">
    <property type="entry name" value="Dynein assembly factor 1, axonemal homolog"/>
    <property type="match status" value="1"/>
</dbReference>
<reference evidence="14" key="1">
    <citation type="submission" date="2025-08" db="UniProtKB">
        <authorList>
            <consortium name="RefSeq"/>
        </authorList>
    </citation>
    <scope>IDENTIFICATION</scope>
    <source>
        <strain evidence="14">11010-0011.00</strain>
        <tissue evidence="14">Whole body</tissue>
    </source>
</reference>
<evidence type="ECO:0000256" key="9">
    <source>
        <dbReference type="ARBA" id="ARBA00030843"/>
    </source>
</evidence>
<dbReference type="Proteomes" id="UP000504634">
    <property type="component" value="Unplaced"/>
</dbReference>
<evidence type="ECO:0000256" key="12">
    <source>
        <dbReference type="SAM" id="MobiDB-lite"/>
    </source>
</evidence>
<dbReference type="PANTHER" id="PTHR45973:SF9">
    <property type="entry name" value="LEUCINE-RICH REPEAT-CONTAINING PROTEIN 46"/>
    <property type="match status" value="1"/>
</dbReference>
<name>A0A6J2TL95_DROLE</name>
<evidence type="ECO:0000256" key="5">
    <source>
        <dbReference type="ARBA" id="ARBA00022737"/>
    </source>
</evidence>
<dbReference type="CTD" id="318856"/>
<feature type="compositionally biased region" description="Basic and acidic residues" evidence="12">
    <location>
        <begin position="967"/>
        <end position="977"/>
    </location>
</feature>
<keyword evidence="4" id="KW-0433">Leucine-rich repeat</keyword>
<feature type="region of interest" description="Disordered" evidence="12">
    <location>
        <begin position="934"/>
        <end position="993"/>
    </location>
</feature>
<feature type="region of interest" description="Disordered" evidence="12">
    <location>
        <begin position="1460"/>
        <end position="1497"/>
    </location>
</feature>
<sequence>MAQCAGPSSARKEITGLNRMTQKGLRDLCKRDKLYQTPRLNDVLYLHYQGFQYIECLEEYTELKCLWLECNAISEIQGLDQQSKLKCLFLQNNLIQHIDNLGCCPQLDTLNLSSNHIRKLDNIGSDVLPVLNTLNVSSNYLKDSDSLSHLVNCKTLSVLDLANNRIDDILVVKIFEQMPNLRVLVLQGNPVVSRLPQYRKTLILACKELTYLDSRPVFPRDRACAEAWKVGGYEGERKENHRWNRAERKKIRDSVNSTIRLRNRHRPPDQQDSLLTSTDSEAEQEADERAHAGHTRAALENGSVDDIWAEVEGERTKQSSASEDNSDHSASSDEGSNCTSDSLADQIAEQSSNRNLIPKSVKSKLQKNDSNESPIHTETNENEAEETEELGSNEAKTCTQFEIVAIEETKQEKSSKESNEIEENLQEQGVKELPSQPTSEVEEPISSYESDVAGELKEIKELYAGLADDLAEEETISDITTDFKLDDKMCCAETPRPCNFDLKQSPLPKTAEQLAYEIECAEANDKVEQDLRDLTRQMDEDMEWVRLSIENEIPSLEEELTDDTASAEEEVVQSSSAPRSLRLEQEFAERRQRELKPAAAKTDSVTTNVISEPVVEKTDADDDEQAIAFAKVLIDASDDVPKRVFGAGCDKPAHDWPAEERMLQLKVCDVQEIPEQAVNELPTLIVTDVEGKDSEPIIEPLIKESSEQAAANICARKCEAMAEEEASLRKLLQELEDENEMLYKVNTAYEEAINELKSQATEPNPEEVCVALLDELINELQYNEITTAEKPTNFDFGPIESDEEYSYSADPKVEKIVPPELEDPAKGKSIRECLDVFGDFLTALSDPKQTSKLGKRGTTWSEKCRAAQQLLKSPNLPELNKDTPESLDADIAKELEKRKKFVSKSAGRCFAQREKYEDTLEVVDNRLMVVKKDTGALEELPPPPPLISDSEESNDDYDTANEEQEEQATKFEDDGQHTSRLISTRGLWTKPYVPKPRKSAEYLIEEALRRNELRQQSRLKWMDDKTGCIQTDDKDLEFYNQYNNNQDDDDDQEDEDQDDNGQDDDGEEHFYSLETEKAVGCLDAEFLKKLDLNFQEMCGDDAEVAAECMRSYNELKACLKAGSSALQLTNEENEMLQEMREMPWEAESHSDVEQENDLLKKMMQRTKDEELAEHIKLCTGTERLYEQQSRRGLSDEEEGDTVLKKGADEIPLTFQSEPPAAEVIKEPSENPEPSLEQEVQQDAKKEEVQEASSKVASIDDDIISDDSTDYESEEEVPVVEPPMLPEGALQTLICNNIDDGLEPLRPREQASLREIYNLQYVEKKEERKNSTTALREALEAIGEPNPLNADPETHEKMQRNISKLRKSKESDPFMELQTDAKAKWAKIANKLNKFISSDEMNLLENGESDSEEEDYEELKKDLANLKQVDESQIEVQLITRENILDNEAKQVDVSEIDAELSSTQKIPDDGSSSLRNEVAKVDGSEHDLNSGQKISDGGLEQTACKSLHNNEAEQIFKSDDKLEKNEDYLETEKVFFKKKAVENSEHSIEPLVKGEEVEKFVGATRIRTLSQGSGPARPDIELTEQEHDNLAMKPPETASEEKNESEMVSNSNTPQIFDCTSKITTEDKQLSNGADGDKSCGVLKTEEIGCDLEILNDDGDAVMQKLDVTAQVTYEL</sequence>
<feature type="compositionally biased region" description="Acidic residues" evidence="12">
    <location>
        <begin position="949"/>
        <end position="966"/>
    </location>
</feature>
<feature type="region of interest" description="Disordered" evidence="12">
    <location>
        <begin position="1185"/>
        <end position="1284"/>
    </location>
</feature>
<dbReference type="SMART" id="SM00365">
    <property type="entry name" value="LRR_SD22"/>
    <property type="match status" value="3"/>
</dbReference>
<feature type="region of interest" description="Disordered" evidence="12">
    <location>
        <begin position="254"/>
        <end position="448"/>
    </location>
</feature>
<evidence type="ECO:0000256" key="8">
    <source>
        <dbReference type="ARBA" id="ARBA00024433"/>
    </source>
</evidence>
<comment type="similarity">
    <text evidence="3">Belongs to the DNAAF1 family.</text>
</comment>
<dbReference type="OrthoDB" id="1904536at2759"/>
<dbReference type="SUPFAM" id="SSF52075">
    <property type="entry name" value="Outer arm dynein light chain 1"/>
    <property type="match status" value="1"/>
</dbReference>
<feature type="region of interest" description="Disordered" evidence="12">
    <location>
        <begin position="557"/>
        <end position="582"/>
    </location>
</feature>
<keyword evidence="5" id="KW-0677">Repeat</keyword>
<evidence type="ECO:0000256" key="2">
    <source>
        <dbReference type="ARBA" id="ARBA00004138"/>
    </source>
</evidence>
<feature type="compositionally biased region" description="Polar residues" evidence="12">
    <location>
        <begin position="1460"/>
        <end position="1475"/>
    </location>
</feature>
<comment type="function">
    <text evidence="1">Cilium-specific protein required for cilia structures.</text>
</comment>
<comment type="subcellular location">
    <subcellularLocation>
        <location evidence="2">Cell projection</location>
        <location evidence="2">Cilium</location>
    </subcellularLocation>
</comment>
<evidence type="ECO:0000313" key="13">
    <source>
        <dbReference type="Proteomes" id="UP000504634"/>
    </source>
</evidence>
<feature type="compositionally biased region" description="Acidic residues" evidence="12">
    <location>
        <begin position="380"/>
        <end position="391"/>
    </location>
</feature>
<feature type="compositionally biased region" description="Basic and acidic residues" evidence="12">
    <location>
        <begin position="1477"/>
        <end position="1488"/>
    </location>
</feature>
<dbReference type="Gene3D" id="3.80.10.10">
    <property type="entry name" value="Ribonuclease Inhibitor"/>
    <property type="match status" value="2"/>
</dbReference>
<evidence type="ECO:0000256" key="7">
    <source>
        <dbReference type="ARBA" id="ARBA00023273"/>
    </source>
</evidence>
<feature type="region of interest" description="Disordered" evidence="12">
    <location>
        <begin position="1568"/>
        <end position="1616"/>
    </location>
</feature>
<dbReference type="GO" id="GO:0035082">
    <property type="term" value="P:axoneme assembly"/>
    <property type="evidence" value="ECO:0007669"/>
    <property type="project" value="TreeGrafter"/>
</dbReference>
<feature type="compositionally biased region" description="Polar residues" evidence="12">
    <location>
        <begin position="270"/>
        <end position="279"/>
    </location>
</feature>
<dbReference type="FunFam" id="3.80.10.10:FF:000166">
    <property type="entry name" value="Dynein assembly factor 1, axonemal"/>
    <property type="match status" value="1"/>
</dbReference>
<feature type="compositionally biased region" description="Basic and acidic residues" evidence="12">
    <location>
        <begin position="1185"/>
        <end position="1194"/>
    </location>
</feature>
<feature type="compositionally biased region" description="Polar residues" evidence="12">
    <location>
        <begin position="332"/>
        <end position="355"/>
    </location>
</feature>
<evidence type="ECO:0000313" key="14">
    <source>
        <dbReference type="RefSeq" id="XP_030376809.1"/>
    </source>
</evidence>
<evidence type="ECO:0000256" key="6">
    <source>
        <dbReference type="ARBA" id="ARBA00023069"/>
    </source>
</evidence>
<feature type="coiled-coil region" evidence="11">
    <location>
        <begin position="718"/>
        <end position="752"/>
    </location>
</feature>
<feature type="compositionally biased region" description="Acidic residues" evidence="12">
    <location>
        <begin position="557"/>
        <end position="571"/>
    </location>
</feature>
<feature type="compositionally biased region" description="Basic and acidic residues" evidence="12">
    <location>
        <begin position="1578"/>
        <end position="1590"/>
    </location>
</feature>
<feature type="compositionally biased region" description="Basic and acidic residues" evidence="12">
    <location>
        <begin position="407"/>
        <end position="419"/>
    </location>
</feature>
<feature type="region of interest" description="Disordered" evidence="12">
    <location>
        <begin position="1034"/>
        <end position="1070"/>
    </location>
</feature>
<dbReference type="GO" id="GO:0070840">
    <property type="term" value="F:dynein complex binding"/>
    <property type="evidence" value="ECO:0007669"/>
    <property type="project" value="TreeGrafter"/>
</dbReference>
<evidence type="ECO:0000256" key="4">
    <source>
        <dbReference type="ARBA" id="ARBA00022614"/>
    </source>
</evidence>
<evidence type="ECO:0000256" key="3">
    <source>
        <dbReference type="ARBA" id="ARBA00006453"/>
    </source>
</evidence>
<organism evidence="13 14">
    <name type="scientific">Drosophila lebanonensis</name>
    <name type="common">Fruit fly</name>
    <name type="synonym">Scaptodrosophila lebanonensis</name>
    <dbReference type="NCBI Taxonomy" id="7225"/>
    <lineage>
        <taxon>Eukaryota</taxon>
        <taxon>Metazoa</taxon>
        <taxon>Ecdysozoa</taxon>
        <taxon>Arthropoda</taxon>
        <taxon>Hexapoda</taxon>
        <taxon>Insecta</taxon>
        <taxon>Pterygota</taxon>
        <taxon>Neoptera</taxon>
        <taxon>Endopterygota</taxon>
        <taxon>Diptera</taxon>
        <taxon>Brachycera</taxon>
        <taxon>Muscomorpha</taxon>
        <taxon>Ephydroidea</taxon>
        <taxon>Drosophilidae</taxon>
        <taxon>Scaptodrosophila</taxon>
    </lineage>
</organism>
<keyword evidence="13" id="KW-1185">Reference proteome</keyword>
<keyword evidence="7" id="KW-0966">Cell projection</keyword>
<dbReference type="GeneID" id="115625778"/>